<dbReference type="PANTHER" id="PTHR11060">
    <property type="entry name" value="PROTEIN MEMO1"/>
    <property type="match status" value="1"/>
</dbReference>
<dbReference type="PANTHER" id="PTHR11060:SF0">
    <property type="entry name" value="PROTEIN MEMO1"/>
    <property type="match status" value="1"/>
</dbReference>
<protein>
    <recommendedName>
        <fullName evidence="2">MEMO1 family protein LFW2832_00677</fullName>
    </recommendedName>
</protein>
<accession>A0A5E4LSG4</accession>
<proteinExistence type="inferred from homology"/>
<dbReference type="Pfam" id="PF01875">
    <property type="entry name" value="Memo"/>
    <property type="match status" value="1"/>
</dbReference>
<comment type="caution">
    <text evidence="3">The sequence shown here is derived from an EMBL/GenBank/DDBJ whole genome shotgun (WGS) entry which is preliminary data.</text>
</comment>
<evidence type="ECO:0000313" key="4">
    <source>
        <dbReference type="Proteomes" id="UP000789941"/>
    </source>
</evidence>
<dbReference type="EMBL" id="CABMJJ010000009">
    <property type="protein sequence ID" value="VVC04013.1"/>
    <property type="molecule type" value="Genomic_DNA"/>
</dbReference>
<dbReference type="AlphaFoldDB" id="A0A5E4LSG4"/>
<evidence type="ECO:0000313" key="3">
    <source>
        <dbReference type="EMBL" id="VVC04013.1"/>
    </source>
</evidence>
<comment type="similarity">
    <text evidence="1 2">Belongs to the MEMO1 family.</text>
</comment>
<dbReference type="Proteomes" id="UP000789941">
    <property type="component" value="Unassembled WGS sequence"/>
</dbReference>
<evidence type="ECO:0000256" key="1">
    <source>
        <dbReference type="ARBA" id="ARBA00006315"/>
    </source>
</evidence>
<dbReference type="NCBIfam" id="TIGR04336">
    <property type="entry name" value="AmmeMemoSam_B"/>
    <property type="match status" value="1"/>
</dbReference>
<name>A0A5E4LSG4_9ARCH</name>
<dbReference type="HAMAP" id="MF_00055">
    <property type="entry name" value="MEMO1"/>
    <property type="match status" value="1"/>
</dbReference>
<dbReference type="CDD" id="cd07361">
    <property type="entry name" value="MEMO_like"/>
    <property type="match status" value="1"/>
</dbReference>
<evidence type="ECO:0000256" key="2">
    <source>
        <dbReference type="HAMAP-Rule" id="MF_00055"/>
    </source>
</evidence>
<dbReference type="InterPro" id="IPR002737">
    <property type="entry name" value="MEMO1_fam"/>
</dbReference>
<dbReference type="Gene3D" id="3.40.830.10">
    <property type="entry name" value="LigB-like"/>
    <property type="match status" value="1"/>
</dbReference>
<organism evidence="3 4">
    <name type="scientific">Candidatus Bilamarchaeum dharawalense</name>
    <dbReference type="NCBI Taxonomy" id="2885759"/>
    <lineage>
        <taxon>Archaea</taxon>
        <taxon>Candidatus Micrarchaeota</taxon>
        <taxon>Candidatus Micrarchaeia</taxon>
        <taxon>Candidatus Anstonellales</taxon>
        <taxon>Candidatus Bilamarchaeaceae</taxon>
        <taxon>Candidatus Bilamarchaeum</taxon>
    </lineage>
</organism>
<reference evidence="3 4" key="1">
    <citation type="submission" date="2019-08" db="EMBL/GenBank/DDBJ databases">
        <authorList>
            <person name="Vazquez-Campos X."/>
        </authorList>
    </citation>
    <scope>NUCLEOTIDE SEQUENCE [LARGE SCALE GENOMIC DNA]</scope>
    <source>
        <strain evidence="3">LFW-283_2</strain>
    </source>
</reference>
<sequence>MGFGVRQAAVAGAFYPDDPEQLKKMIGKFLNDAKETKLPGNLKALVVPHAGYIYSGPVAGYGYKLLSKYKGKIKRIILLGPSHYAGFYGACEAGFDLWQTPLGEVKTLTITKPTVGTYPEAHQPEHCLEVQIPFIQTVLGEVEVWPILCGQIDPVKLAKDIVQEMDEKTIVIASSDLSHYKTYDDAKKTDATANEFVPKLNIEKFQAVGDACGKIPILTLMHIAKEKKWKGKLLDYRNSGDTAGPKSRVVGYGCYAFYERNTR</sequence>
<gene>
    <name evidence="3" type="ORF">LFW2832_00677</name>
</gene>